<dbReference type="Proteomes" id="UP000029120">
    <property type="component" value="Chromosome 2"/>
</dbReference>
<evidence type="ECO:0000313" key="3">
    <source>
        <dbReference type="Proteomes" id="UP000029120"/>
    </source>
</evidence>
<reference evidence="3" key="1">
    <citation type="journal article" date="2015" name="Nat. Plants">
        <title>Genome expansion of Arabis alpina linked with retrotransposition and reduced symmetric DNA methylation.</title>
        <authorList>
            <person name="Willing E.M."/>
            <person name="Rawat V."/>
            <person name="Mandakova T."/>
            <person name="Maumus F."/>
            <person name="James G.V."/>
            <person name="Nordstroem K.J."/>
            <person name="Becker C."/>
            <person name="Warthmann N."/>
            <person name="Chica C."/>
            <person name="Szarzynska B."/>
            <person name="Zytnicki M."/>
            <person name="Albani M.C."/>
            <person name="Kiefer C."/>
            <person name="Bergonzi S."/>
            <person name="Castaings L."/>
            <person name="Mateos J.L."/>
            <person name="Berns M.C."/>
            <person name="Bujdoso N."/>
            <person name="Piofczyk T."/>
            <person name="de Lorenzo L."/>
            <person name="Barrero-Sicilia C."/>
            <person name="Mateos I."/>
            <person name="Piednoel M."/>
            <person name="Hagmann J."/>
            <person name="Chen-Min-Tao R."/>
            <person name="Iglesias-Fernandez R."/>
            <person name="Schuster S.C."/>
            <person name="Alonso-Blanco C."/>
            <person name="Roudier F."/>
            <person name="Carbonero P."/>
            <person name="Paz-Ares J."/>
            <person name="Davis S.J."/>
            <person name="Pecinka A."/>
            <person name="Quesneville H."/>
            <person name="Colot V."/>
            <person name="Lysak M.A."/>
            <person name="Weigel D."/>
            <person name="Coupland G."/>
            <person name="Schneeberger K."/>
        </authorList>
    </citation>
    <scope>NUCLEOTIDE SEQUENCE [LARGE SCALE GENOMIC DNA]</scope>
    <source>
        <strain evidence="3">cv. Pajares</strain>
    </source>
</reference>
<gene>
    <name evidence="2" type="ordered locus">AALP_Aa2g006500</name>
</gene>
<accession>A0A087HEG9</accession>
<name>A0A087HEG9_ARAAL</name>
<dbReference type="AlphaFoldDB" id="A0A087HEG9"/>
<keyword evidence="3" id="KW-1185">Reference proteome</keyword>
<evidence type="ECO:0000313" key="2">
    <source>
        <dbReference type="EMBL" id="KFK40521.1"/>
    </source>
</evidence>
<keyword evidence="1" id="KW-0812">Transmembrane</keyword>
<organism evidence="2 3">
    <name type="scientific">Arabis alpina</name>
    <name type="common">Alpine rock-cress</name>
    <dbReference type="NCBI Taxonomy" id="50452"/>
    <lineage>
        <taxon>Eukaryota</taxon>
        <taxon>Viridiplantae</taxon>
        <taxon>Streptophyta</taxon>
        <taxon>Embryophyta</taxon>
        <taxon>Tracheophyta</taxon>
        <taxon>Spermatophyta</taxon>
        <taxon>Magnoliopsida</taxon>
        <taxon>eudicotyledons</taxon>
        <taxon>Gunneridae</taxon>
        <taxon>Pentapetalae</taxon>
        <taxon>rosids</taxon>
        <taxon>malvids</taxon>
        <taxon>Brassicales</taxon>
        <taxon>Brassicaceae</taxon>
        <taxon>Arabideae</taxon>
        <taxon>Arabis</taxon>
    </lineage>
</organism>
<sequence>MDILTKAALNEGMSVYVLTVYRHGVATIAMAPFAFYFDRLTRPEMTKMIFLKITILAGMDILTKAALNEGFLAR</sequence>
<dbReference type="OrthoDB" id="1728340at2759"/>
<evidence type="ECO:0008006" key="4">
    <source>
        <dbReference type="Google" id="ProtNLM"/>
    </source>
</evidence>
<dbReference type="Gramene" id="KFK40521">
    <property type="protein sequence ID" value="KFK40521"/>
    <property type="gene ID" value="AALP_AA2G006500"/>
</dbReference>
<keyword evidence="1" id="KW-0472">Membrane</keyword>
<feature type="transmembrane region" description="Helical" evidence="1">
    <location>
        <begin position="20"/>
        <end position="37"/>
    </location>
</feature>
<proteinExistence type="predicted"/>
<evidence type="ECO:0000256" key="1">
    <source>
        <dbReference type="SAM" id="Phobius"/>
    </source>
</evidence>
<keyword evidence="1" id="KW-1133">Transmembrane helix</keyword>
<dbReference type="EMBL" id="CM002870">
    <property type="protein sequence ID" value="KFK40521.1"/>
    <property type="molecule type" value="Genomic_DNA"/>
</dbReference>
<protein>
    <recommendedName>
        <fullName evidence="4">WAT1-related protein</fullName>
    </recommendedName>
</protein>